<reference evidence="7" key="1">
    <citation type="submission" date="2016-11" db="EMBL/GenBank/DDBJ databases">
        <authorList>
            <person name="Varghese N."/>
            <person name="Submissions S."/>
        </authorList>
    </citation>
    <scope>NUCLEOTIDE SEQUENCE [LARGE SCALE GENOMIC DNA]</scope>
    <source>
        <strain evidence="7">DSM 22638</strain>
    </source>
</reference>
<dbReference type="Gene3D" id="2.60.40.1120">
    <property type="entry name" value="Carboxypeptidase-like, regulatory domain"/>
    <property type="match status" value="1"/>
</dbReference>
<feature type="chain" id="PRO_5012274042" evidence="4">
    <location>
        <begin position="23"/>
        <end position="823"/>
    </location>
</feature>
<keyword evidence="6" id="KW-0675">Receptor</keyword>
<dbReference type="InterPro" id="IPR008969">
    <property type="entry name" value="CarboxyPept-like_regulatory"/>
</dbReference>
<keyword evidence="7" id="KW-1185">Reference proteome</keyword>
<dbReference type="EMBL" id="FQWL01000001">
    <property type="protein sequence ID" value="SHG19129.1"/>
    <property type="molecule type" value="Genomic_DNA"/>
</dbReference>
<dbReference type="Pfam" id="PF13620">
    <property type="entry name" value="CarboxypepD_reg"/>
    <property type="match status" value="1"/>
</dbReference>
<evidence type="ECO:0000256" key="1">
    <source>
        <dbReference type="ARBA" id="ARBA00004442"/>
    </source>
</evidence>
<evidence type="ECO:0000313" key="7">
    <source>
        <dbReference type="Proteomes" id="UP000184532"/>
    </source>
</evidence>
<name>A0A1M5HT34_9FLAO</name>
<organism evidence="6 7">
    <name type="scientific">Flagellimonas flava</name>
    <dbReference type="NCBI Taxonomy" id="570519"/>
    <lineage>
        <taxon>Bacteria</taxon>
        <taxon>Pseudomonadati</taxon>
        <taxon>Bacteroidota</taxon>
        <taxon>Flavobacteriia</taxon>
        <taxon>Flavobacteriales</taxon>
        <taxon>Flavobacteriaceae</taxon>
        <taxon>Flagellimonas</taxon>
    </lineage>
</organism>
<keyword evidence="3" id="KW-0998">Cell outer membrane</keyword>
<dbReference type="SUPFAM" id="SSF49464">
    <property type="entry name" value="Carboxypeptidase regulatory domain-like"/>
    <property type="match status" value="1"/>
</dbReference>
<dbReference type="InterPro" id="IPR012910">
    <property type="entry name" value="Plug_dom"/>
</dbReference>
<comment type="subcellular location">
    <subcellularLocation>
        <location evidence="1">Cell outer membrane</location>
    </subcellularLocation>
</comment>
<dbReference type="Proteomes" id="UP000184532">
    <property type="component" value="Unassembled WGS sequence"/>
</dbReference>
<sequence length="823" mass="93037">MLARLKPLFFLLALFWACSLFSQTATIAGTVLDGNNQPIPNVNITAGALGTTTDANGYYILQLIAETSTTLTFSHLGHRNVVLENLILTTNETFEFNPVMKTEVIQVAGVEVSPTGQKKVEGIVSIAPEVVRKIPGANAGVENILKLLPGVSFNNELSTQYNVRGGNFEENLIYVNGIEVYRPFLVRSAQQEGLSFVNSTMTSTLDFSPGGFQAKYGDKLSSVLDITYKIPVEFGLQIEGSLLGASTTLETISKNKKFSSITGLRYRNNSLFVNSQQTERNFNPTFVDVQSYLTYRFSNRFHLSFLGTYSVNDYQNEPLTRQTNFGTLNDPRALVVFYEGQEKNRYDSGLAALKADFVVNNHTKLSLTSSLYHTQEEEFSDVIASYELGEVDTNLGSENLGEITNSRGVGSQFNRARNQLDALIFNFKHNGIHKKGNSTIEWGVKFTHEDVRDQLREAEFIDSAGFFLRPFEPAFANNQPEEPFAGDLVAFESAQATNFVMTNRVSGFVQYSKQAKMGSHNIYYNLGLRAQHWTLSGEGFDTNSQTLISPRAQFSIKPNWQEDVLFRFAIGSYQQPPFYRELRDITGNINPDVEAQRSVHYVLGSEYSTILWERPFTLIAEAYYKDMTNINPYTVEDVRVRYAAQNNATAYAYGFDFRLTGAFVPGAQSWVSVGFLRTEENRNDRGYITRPTDQRLKLGVLFQDYIPNIPNLKLYLNLVYNTGVPGGSPNEADPYDFQNRLRDYRRADMGISYIFADRKNQYPEGHWLHRFKEFSAGFEIFNMFNNLNSITNTWVRDVDTRSQFAVPNFLTGRVLNLKFGVRF</sequence>
<dbReference type="GO" id="GO:0009279">
    <property type="term" value="C:cell outer membrane"/>
    <property type="evidence" value="ECO:0007669"/>
    <property type="project" value="UniProtKB-SubCell"/>
</dbReference>
<keyword evidence="2" id="KW-0472">Membrane</keyword>
<dbReference type="STRING" id="570519.SAMN04488116_0181"/>
<keyword evidence="4" id="KW-0732">Signal</keyword>
<evidence type="ECO:0000259" key="5">
    <source>
        <dbReference type="Pfam" id="PF07715"/>
    </source>
</evidence>
<evidence type="ECO:0000256" key="3">
    <source>
        <dbReference type="ARBA" id="ARBA00023237"/>
    </source>
</evidence>
<evidence type="ECO:0000313" key="6">
    <source>
        <dbReference type="EMBL" id="SHG19129.1"/>
    </source>
</evidence>
<dbReference type="InterPro" id="IPR036942">
    <property type="entry name" value="Beta-barrel_TonB_sf"/>
</dbReference>
<dbReference type="SUPFAM" id="SSF56935">
    <property type="entry name" value="Porins"/>
    <property type="match status" value="1"/>
</dbReference>
<protein>
    <submittedName>
        <fullName evidence="6">TonB-dependent Receptor Plug Domain</fullName>
    </submittedName>
</protein>
<feature type="signal peptide" evidence="4">
    <location>
        <begin position="1"/>
        <end position="22"/>
    </location>
</feature>
<gene>
    <name evidence="6" type="ORF">SAMN04488116_0181</name>
</gene>
<dbReference type="Gene3D" id="2.40.170.20">
    <property type="entry name" value="TonB-dependent receptor, beta-barrel domain"/>
    <property type="match status" value="1"/>
</dbReference>
<dbReference type="Gene3D" id="2.170.130.10">
    <property type="entry name" value="TonB-dependent receptor, plug domain"/>
    <property type="match status" value="1"/>
</dbReference>
<evidence type="ECO:0000256" key="4">
    <source>
        <dbReference type="SAM" id="SignalP"/>
    </source>
</evidence>
<evidence type="ECO:0000256" key="2">
    <source>
        <dbReference type="ARBA" id="ARBA00023136"/>
    </source>
</evidence>
<proteinExistence type="predicted"/>
<feature type="domain" description="TonB-dependent receptor plug" evidence="5">
    <location>
        <begin position="138"/>
        <end position="218"/>
    </location>
</feature>
<dbReference type="AlphaFoldDB" id="A0A1M5HT34"/>
<accession>A0A1M5HT34</accession>
<dbReference type="InterPro" id="IPR037066">
    <property type="entry name" value="Plug_dom_sf"/>
</dbReference>
<dbReference type="Pfam" id="PF07715">
    <property type="entry name" value="Plug"/>
    <property type="match status" value="1"/>
</dbReference>